<organism evidence="1 2">
    <name type="scientific">Brachybacterium sacelli</name>
    <dbReference type="NCBI Taxonomy" id="173364"/>
    <lineage>
        <taxon>Bacteria</taxon>
        <taxon>Bacillati</taxon>
        <taxon>Actinomycetota</taxon>
        <taxon>Actinomycetes</taxon>
        <taxon>Micrococcales</taxon>
        <taxon>Dermabacteraceae</taxon>
        <taxon>Brachybacterium</taxon>
    </lineage>
</organism>
<name>A0ABS4WVI4_9MICO</name>
<evidence type="ECO:0008006" key="3">
    <source>
        <dbReference type="Google" id="ProtNLM"/>
    </source>
</evidence>
<dbReference type="Proteomes" id="UP001519290">
    <property type="component" value="Unassembled WGS sequence"/>
</dbReference>
<dbReference type="InterPro" id="IPR029058">
    <property type="entry name" value="AB_hydrolase_fold"/>
</dbReference>
<evidence type="ECO:0000313" key="2">
    <source>
        <dbReference type="Proteomes" id="UP001519290"/>
    </source>
</evidence>
<evidence type="ECO:0000313" key="1">
    <source>
        <dbReference type="EMBL" id="MBP2380210.1"/>
    </source>
</evidence>
<proteinExistence type="predicted"/>
<reference evidence="1 2" key="1">
    <citation type="submission" date="2021-03" db="EMBL/GenBank/DDBJ databases">
        <title>Sequencing the genomes of 1000 actinobacteria strains.</title>
        <authorList>
            <person name="Klenk H.-P."/>
        </authorList>
    </citation>
    <scope>NUCLEOTIDE SEQUENCE [LARGE SCALE GENOMIC DNA]</scope>
    <source>
        <strain evidence="1 2">DSM 14566</strain>
    </source>
</reference>
<gene>
    <name evidence="1" type="ORF">JOF43_000167</name>
</gene>
<keyword evidence="2" id="KW-1185">Reference proteome</keyword>
<protein>
    <recommendedName>
        <fullName evidence="3">Alpha/beta hydrolase</fullName>
    </recommendedName>
</protein>
<dbReference type="SUPFAM" id="SSF53474">
    <property type="entry name" value="alpha/beta-Hydrolases"/>
    <property type="match status" value="1"/>
</dbReference>
<dbReference type="EMBL" id="JAGIOD010000001">
    <property type="protein sequence ID" value="MBP2380210.1"/>
    <property type="molecule type" value="Genomic_DNA"/>
</dbReference>
<accession>A0ABS4WVI4</accession>
<comment type="caution">
    <text evidence="1">The sequence shown here is derived from an EMBL/GenBank/DDBJ whole genome shotgun (WGS) entry which is preliminary data.</text>
</comment>
<dbReference type="Gene3D" id="3.40.50.1820">
    <property type="entry name" value="alpha/beta hydrolase"/>
    <property type="match status" value="1"/>
</dbReference>
<dbReference type="RefSeq" id="WP_209897915.1">
    <property type="nucleotide sequence ID" value="NZ_BAAAJW010000006.1"/>
</dbReference>
<sequence>MGKRHITSGEHTVYRSLAEFMDARAHPAGVLTIMRGGVPIDVRHDPRGYGTTTVFFHAALTGGRYTLPLFAGTRISETMPTNRVHVADPSLYLADNLHLGWYAGNHKQPRLQWAIRGILNHLVPPDQKMVTFGSSGGGFAALYYAARREGAVAVPVNPQTNLARYSPVAVARYARLAWGLTGDDVLSRMTASTDLTRLYRGSARRVFYVQNQNDSTHMEGQYGPFMAALPEGHDVHPVLVDGAAGHVPPDRSIVRSVLAAAVAGDEVPPGITTSAAS</sequence>